<dbReference type="EMBL" id="JANJYJ010000003">
    <property type="protein sequence ID" value="KAK3222041.1"/>
    <property type="molecule type" value="Genomic_DNA"/>
</dbReference>
<keyword evidence="1" id="KW-1133">Transmembrane helix</keyword>
<evidence type="ECO:0000256" key="1">
    <source>
        <dbReference type="SAM" id="Phobius"/>
    </source>
</evidence>
<evidence type="ECO:0000313" key="2">
    <source>
        <dbReference type="EMBL" id="KAK3222041.1"/>
    </source>
</evidence>
<reference evidence="2" key="1">
    <citation type="journal article" date="2023" name="Plant J.">
        <title>Genome sequences and population genomics provide insights into the demographic history, inbreeding, and mutation load of two 'living fossil' tree species of Dipteronia.</title>
        <authorList>
            <person name="Feng Y."/>
            <person name="Comes H.P."/>
            <person name="Chen J."/>
            <person name="Zhu S."/>
            <person name="Lu R."/>
            <person name="Zhang X."/>
            <person name="Li P."/>
            <person name="Qiu J."/>
            <person name="Olsen K.M."/>
            <person name="Qiu Y."/>
        </authorList>
    </citation>
    <scope>NUCLEOTIDE SEQUENCE</scope>
    <source>
        <strain evidence="2">NBL</strain>
    </source>
</reference>
<name>A0AAE0APT4_9ROSI</name>
<comment type="caution">
    <text evidence="2">The sequence shown here is derived from an EMBL/GenBank/DDBJ whole genome shotgun (WGS) entry which is preliminary data.</text>
</comment>
<proteinExistence type="predicted"/>
<protein>
    <submittedName>
        <fullName evidence="2">Uncharacterized protein</fullName>
    </submittedName>
</protein>
<dbReference type="AlphaFoldDB" id="A0AAE0APT4"/>
<keyword evidence="1" id="KW-0472">Membrane</keyword>
<organism evidence="2 3">
    <name type="scientific">Dipteronia sinensis</name>
    <dbReference type="NCBI Taxonomy" id="43782"/>
    <lineage>
        <taxon>Eukaryota</taxon>
        <taxon>Viridiplantae</taxon>
        <taxon>Streptophyta</taxon>
        <taxon>Embryophyta</taxon>
        <taxon>Tracheophyta</taxon>
        <taxon>Spermatophyta</taxon>
        <taxon>Magnoliopsida</taxon>
        <taxon>eudicotyledons</taxon>
        <taxon>Gunneridae</taxon>
        <taxon>Pentapetalae</taxon>
        <taxon>rosids</taxon>
        <taxon>malvids</taxon>
        <taxon>Sapindales</taxon>
        <taxon>Sapindaceae</taxon>
        <taxon>Hippocastanoideae</taxon>
        <taxon>Acereae</taxon>
        <taxon>Dipteronia</taxon>
    </lineage>
</organism>
<keyword evidence="1" id="KW-0812">Transmembrane</keyword>
<evidence type="ECO:0000313" key="3">
    <source>
        <dbReference type="Proteomes" id="UP001281410"/>
    </source>
</evidence>
<feature type="transmembrane region" description="Helical" evidence="1">
    <location>
        <begin position="55"/>
        <end position="81"/>
    </location>
</feature>
<gene>
    <name evidence="2" type="ORF">Dsin_009066</name>
</gene>
<dbReference type="Proteomes" id="UP001281410">
    <property type="component" value="Unassembled WGS sequence"/>
</dbReference>
<feature type="transmembrane region" description="Helical" evidence="1">
    <location>
        <begin position="24"/>
        <end position="43"/>
    </location>
</feature>
<accession>A0AAE0APT4</accession>
<sequence>MLDNVPGGGEESLDRLGFQVGKKLDILFCVFVGFWDLFFWFVLYEFESNVMWGFFNYLIEVICVVFGSDYAISVLIVLYSVCKSKIIDQDREMIFRSLSLFFFLFYFIFFFL</sequence>
<feature type="transmembrane region" description="Helical" evidence="1">
    <location>
        <begin position="93"/>
        <end position="111"/>
    </location>
</feature>
<keyword evidence="3" id="KW-1185">Reference proteome</keyword>